<proteinExistence type="predicted"/>
<organism evidence="1 2">
    <name type="scientific">Stutzerimonas azotifigens</name>
    <dbReference type="NCBI Taxonomy" id="291995"/>
    <lineage>
        <taxon>Bacteria</taxon>
        <taxon>Pseudomonadati</taxon>
        <taxon>Pseudomonadota</taxon>
        <taxon>Gammaproteobacteria</taxon>
        <taxon>Pseudomonadales</taxon>
        <taxon>Pseudomonadaceae</taxon>
        <taxon>Stutzerimonas</taxon>
    </lineage>
</organism>
<dbReference type="InterPro" id="IPR011852">
    <property type="entry name" value="TRAP_TAXI"/>
</dbReference>
<dbReference type="PANTHER" id="PTHR42941:SF1">
    <property type="entry name" value="SLL1037 PROTEIN"/>
    <property type="match status" value="1"/>
</dbReference>
<accession>A0ABR5YYU8</accession>
<dbReference type="Pfam" id="PF16868">
    <property type="entry name" value="NMT1_3"/>
    <property type="match status" value="1"/>
</dbReference>
<sequence length="308" mass="32541">MVMLAAVLGTVARAETRPLTLGTSTQGGGFSLYGDELAAAINAVDPGLKVMSRPTRGTDENIPLLEQGELDMALVQGTVAYEALVGVGRPRADLRILTAMYASPGVFAVRGDVSARTLDDLKGQTVVFGTEGSGLVVLADYVLEGLGLDMRRDFDAVFVSAAAESPRKVIDGEAVALWGAGVGWPGFERVAGAPQGARFIGLDEAQREKVRARHGFLMPMQLPAGSYPGQDEAIDTVGSWNLVLIRSDLPETLAYRLMSAIDKAGPALTARLEQAGETTPANTAVAAPERRLLHPGVERYLVEIGLLE</sequence>
<name>A0ABR5YYU8_9GAMM</name>
<comment type="caution">
    <text evidence="1">The sequence shown here is derived from an EMBL/GenBank/DDBJ whole genome shotgun (WGS) entry which is preliminary data.</text>
</comment>
<evidence type="ECO:0000313" key="2">
    <source>
        <dbReference type="Proteomes" id="UP000786387"/>
    </source>
</evidence>
<dbReference type="EMBL" id="JAAMRF010000003">
    <property type="protein sequence ID" value="MBA1273118.1"/>
    <property type="molecule type" value="Genomic_DNA"/>
</dbReference>
<dbReference type="Gene3D" id="3.40.190.10">
    <property type="entry name" value="Periplasmic binding protein-like II"/>
    <property type="match status" value="2"/>
</dbReference>
<reference evidence="1 2" key="1">
    <citation type="submission" date="2020-02" db="EMBL/GenBank/DDBJ databases">
        <title>Synteny-based analysis reveals conserved mechanism for high triclosan tolerance in Pseudomonas, as well as instances of horizontal transfer.</title>
        <authorList>
            <person name="Mcfarland A.G."/>
            <person name="Bertucci H.K."/>
            <person name="Litmann E."/>
            <person name="Shen J."/>
            <person name="Huttenhower C."/>
            <person name="Hartmann E.M."/>
        </authorList>
    </citation>
    <scope>NUCLEOTIDE SEQUENCE [LARGE SCALE GENOMIC DNA]</scope>
    <source>
        <strain evidence="1 2">115A1</strain>
    </source>
</reference>
<dbReference type="NCBIfam" id="TIGR02122">
    <property type="entry name" value="TRAP_TAXI"/>
    <property type="match status" value="1"/>
</dbReference>
<keyword evidence="2" id="KW-1185">Reference proteome</keyword>
<gene>
    <name evidence="1" type="ORF">G7026_07115</name>
</gene>
<protein>
    <submittedName>
        <fullName evidence="1">TAXI family TRAP transporter solute-binding subunit</fullName>
    </submittedName>
</protein>
<dbReference type="SUPFAM" id="SSF53850">
    <property type="entry name" value="Periplasmic binding protein-like II"/>
    <property type="match status" value="1"/>
</dbReference>
<evidence type="ECO:0000313" key="1">
    <source>
        <dbReference type="EMBL" id="MBA1273118.1"/>
    </source>
</evidence>
<dbReference type="PANTHER" id="PTHR42941">
    <property type="entry name" value="SLL1037 PROTEIN"/>
    <property type="match status" value="1"/>
</dbReference>
<dbReference type="Proteomes" id="UP000786387">
    <property type="component" value="Unassembled WGS sequence"/>
</dbReference>